<sequence length="369" mass="41187">MGEGRETGNSKGRMLPASIRGLATNGPKTELGVTGVKLHKRDDPGKSRMALGDRLSTLASDLDRAAVEKERRLVQPRCSCTKEINKLGKDERLAFSCLLPSPPRPMLVADMVCGSGGWDWCCIKHVLPRELVEQIATVHPPRCDAGANKPIWRWGDKRQFTTRSAYEFLSDRAVTHGVGEWRRIWKILVPFAVICWLIWKRRCCLVLASRESYRDDILVCGDRMVEERKHAFCSNQQVLRQPIVQSSWLAPPHGWVKLNVDASVSSLDHKAGVGGVLRDELGHWIFGFSHFLGHCDSLVAELWAIHVGLLQAWDSDYTRVELESDCLEAVSIINSSSTALDGSALVTSIKDVIDREWTVVTQDVGRGNN</sequence>
<dbReference type="InterPro" id="IPR053151">
    <property type="entry name" value="RNase_H-like"/>
</dbReference>
<gene>
    <name evidence="2" type="ORF">V6N11_077419</name>
</gene>
<reference evidence="2 3" key="1">
    <citation type="journal article" date="2024" name="G3 (Bethesda)">
        <title>Genome assembly of Hibiscus sabdariffa L. provides insights into metabolisms of medicinal natural products.</title>
        <authorList>
            <person name="Kim T."/>
        </authorList>
    </citation>
    <scope>NUCLEOTIDE SEQUENCE [LARGE SCALE GENOMIC DNA]</scope>
    <source>
        <strain evidence="2">TK-2024</strain>
        <tissue evidence="2">Old leaves</tissue>
    </source>
</reference>
<dbReference type="CDD" id="cd06222">
    <property type="entry name" value="RNase_H_like"/>
    <property type="match status" value="1"/>
</dbReference>
<dbReference type="Gene3D" id="3.30.420.10">
    <property type="entry name" value="Ribonuclease H-like superfamily/Ribonuclease H"/>
    <property type="match status" value="1"/>
</dbReference>
<keyword evidence="3" id="KW-1185">Reference proteome</keyword>
<evidence type="ECO:0000259" key="1">
    <source>
        <dbReference type="Pfam" id="PF13456"/>
    </source>
</evidence>
<dbReference type="Proteomes" id="UP001396334">
    <property type="component" value="Unassembled WGS sequence"/>
</dbReference>
<evidence type="ECO:0000313" key="2">
    <source>
        <dbReference type="EMBL" id="KAK9035377.1"/>
    </source>
</evidence>
<dbReference type="InterPro" id="IPR044730">
    <property type="entry name" value="RNase_H-like_dom_plant"/>
</dbReference>
<dbReference type="SUPFAM" id="SSF53098">
    <property type="entry name" value="Ribonuclease H-like"/>
    <property type="match status" value="1"/>
</dbReference>
<comment type="caution">
    <text evidence="2">The sequence shown here is derived from an EMBL/GenBank/DDBJ whole genome shotgun (WGS) entry which is preliminary data.</text>
</comment>
<evidence type="ECO:0000313" key="3">
    <source>
        <dbReference type="Proteomes" id="UP001396334"/>
    </source>
</evidence>
<dbReference type="EMBL" id="JBBPBN010000006">
    <property type="protein sequence ID" value="KAK9035377.1"/>
    <property type="molecule type" value="Genomic_DNA"/>
</dbReference>
<proteinExistence type="predicted"/>
<accession>A0ABR2TDT4</accession>
<name>A0ABR2TDT4_9ROSI</name>
<dbReference type="InterPro" id="IPR002156">
    <property type="entry name" value="RNaseH_domain"/>
</dbReference>
<protein>
    <recommendedName>
        <fullName evidence="1">RNase H type-1 domain-containing protein</fullName>
    </recommendedName>
</protein>
<dbReference type="Pfam" id="PF13456">
    <property type="entry name" value="RVT_3"/>
    <property type="match status" value="1"/>
</dbReference>
<organism evidence="2 3">
    <name type="scientific">Hibiscus sabdariffa</name>
    <name type="common">roselle</name>
    <dbReference type="NCBI Taxonomy" id="183260"/>
    <lineage>
        <taxon>Eukaryota</taxon>
        <taxon>Viridiplantae</taxon>
        <taxon>Streptophyta</taxon>
        <taxon>Embryophyta</taxon>
        <taxon>Tracheophyta</taxon>
        <taxon>Spermatophyta</taxon>
        <taxon>Magnoliopsida</taxon>
        <taxon>eudicotyledons</taxon>
        <taxon>Gunneridae</taxon>
        <taxon>Pentapetalae</taxon>
        <taxon>rosids</taxon>
        <taxon>malvids</taxon>
        <taxon>Malvales</taxon>
        <taxon>Malvaceae</taxon>
        <taxon>Malvoideae</taxon>
        <taxon>Hibiscus</taxon>
    </lineage>
</organism>
<feature type="domain" description="RNase H type-1" evidence="1">
    <location>
        <begin position="259"/>
        <end position="369"/>
    </location>
</feature>
<dbReference type="InterPro" id="IPR036397">
    <property type="entry name" value="RNaseH_sf"/>
</dbReference>
<dbReference type="PANTHER" id="PTHR47723:SF19">
    <property type="entry name" value="POLYNUCLEOTIDYL TRANSFERASE, RIBONUCLEASE H-LIKE SUPERFAMILY PROTEIN"/>
    <property type="match status" value="1"/>
</dbReference>
<dbReference type="InterPro" id="IPR012337">
    <property type="entry name" value="RNaseH-like_sf"/>
</dbReference>
<dbReference type="PANTHER" id="PTHR47723">
    <property type="entry name" value="OS05G0353850 PROTEIN"/>
    <property type="match status" value="1"/>
</dbReference>